<dbReference type="PANTHER" id="PTHR43656">
    <property type="entry name" value="BINDING OXIDOREDUCTASE, PUTATIVE (AFU_ORTHOLOGUE AFUA_2G08260)-RELATED"/>
    <property type="match status" value="1"/>
</dbReference>
<accession>A0A1T5E439</accession>
<dbReference type="GO" id="GO:0010181">
    <property type="term" value="F:FMN binding"/>
    <property type="evidence" value="ECO:0007669"/>
    <property type="project" value="InterPro"/>
</dbReference>
<evidence type="ECO:0000313" key="4">
    <source>
        <dbReference type="EMBL" id="SKB78655.1"/>
    </source>
</evidence>
<dbReference type="GO" id="GO:0016491">
    <property type="term" value="F:oxidoreductase activity"/>
    <property type="evidence" value="ECO:0007669"/>
    <property type="project" value="UniProtKB-KW"/>
</dbReference>
<keyword evidence="1" id="KW-0285">Flavoprotein</keyword>
<dbReference type="InterPro" id="IPR013785">
    <property type="entry name" value="Aldolase_TIM"/>
</dbReference>
<dbReference type="InterPro" id="IPR001155">
    <property type="entry name" value="OxRdtase_FMN_N"/>
</dbReference>
<evidence type="ECO:0000313" key="5">
    <source>
        <dbReference type="Proteomes" id="UP000190897"/>
    </source>
</evidence>
<evidence type="ECO:0000256" key="2">
    <source>
        <dbReference type="ARBA" id="ARBA00023002"/>
    </source>
</evidence>
<dbReference type="FunFam" id="3.20.20.70:FF:000262">
    <property type="entry name" value="NADH:flavin oxidoreductase"/>
    <property type="match status" value="1"/>
</dbReference>
<proteinExistence type="predicted"/>
<dbReference type="AlphaFoldDB" id="A0A1T5E439"/>
<dbReference type="EMBL" id="FUZA01000002">
    <property type="protein sequence ID" value="SKB78655.1"/>
    <property type="molecule type" value="Genomic_DNA"/>
</dbReference>
<name>A0A1T5E439_9BACT</name>
<dbReference type="OrthoDB" id="9772736at2"/>
<reference evidence="5" key="1">
    <citation type="submission" date="2017-02" db="EMBL/GenBank/DDBJ databases">
        <authorList>
            <person name="Varghese N."/>
            <person name="Submissions S."/>
        </authorList>
    </citation>
    <scope>NUCLEOTIDE SEQUENCE [LARGE SCALE GENOMIC DNA]</scope>
    <source>
        <strain evidence="5">DSM 22270</strain>
    </source>
</reference>
<sequence>MQTDTLFRPFSLKSLNIKNRIVMAPMTRSFSPNGIPTDTVAAYYTKRAYGEVGLILSEGTVINRVSSSNDANVPHFHGAEALAGWQKVISSVHASGGAMGPQLWHMGIMDNHHSGWVPAEPFEGPSGMGRPGFVNGKTMTDSDIADVIAAFGQAAADAKELGFDTIELHGAHGYLIDQFFWEETNKRTDIFGGKTLPERSRFGIEVIKEVRRRVGPDFAVIIRLSQFKPSAYDNKLAKTPQEMEAWLNPLADAGIDIFHCSQRRFWEPEFAESDLNFAGWAKKLTGKATITVGSIGLTGEFLAAFAGESSEPSSLDELVRRMERGDFDLVAVGRPLLADPSWTRKIHESRTSELKGFTKEALRELVLD</sequence>
<organism evidence="4 5">
    <name type="scientific">Dyadobacter psychrophilus</name>
    <dbReference type="NCBI Taxonomy" id="651661"/>
    <lineage>
        <taxon>Bacteria</taxon>
        <taxon>Pseudomonadati</taxon>
        <taxon>Bacteroidota</taxon>
        <taxon>Cytophagia</taxon>
        <taxon>Cytophagales</taxon>
        <taxon>Spirosomataceae</taxon>
        <taxon>Dyadobacter</taxon>
    </lineage>
</organism>
<dbReference type="CDD" id="cd04747">
    <property type="entry name" value="OYE_like_5_FMN"/>
    <property type="match status" value="1"/>
</dbReference>
<dbReference type="Pfam" id="PF00724">
    <property type="entry name" value="Oxidored_FMN"/>
    <property type="match status" value="1"/>
</dbReference>
<dbReference type="STRING" id="651661.SAMN05660293_02142"/>
<dbReference type="SUPFAM" id="SSF51395">
    <property type="entry name" value="FMN-linked oxidoreductases"/>
    <property type="match status" value="1"/>
</dbReference>
<gene>
    <name evidence="4" type="ORF">SAMN05660293_02142</name>
</gene>
<dbReference type="InterPro" id="IPR051799">
    <property type="entry name" value="NADH_flavin_oxidoreductase"/>
</dbReference>
<dbReference type="PANTHER" id="PTHR43656:SF2">
    <property type="entry name" value="BINDING OXIDOREDUCTASE, PUTATIVE (AFU_ORTHOLOGUE AFUA_2G08260)-RELATED"/>
    <property type="match status" value="1"/>
</dbReference>
<keyword evidence="5" id="KW-1185">Reference proteome</keyword>
<feature type="domain" description="NADH:flavin oxidoreductase/NADH oxidase N-terminal" evidence="3">
    <location>
        <begin position="6"/>
        <end position="352"/>
    </location>
</feature>
<dbReference type="Proteomes" id="UP000190897">
    <property type="component" value="Unassembled WGS sequence"/>
</dbReference>
<dbReference type="Gene3D" id="3.20.20.70">
    <property type="entry name" value="Aldolase class I"/>
    <property type="match status" value="1"/>
</dbReference>
<evidence type="ECO:0000259" key="3">
    <source>
        <dbReference type="Pfam" id="PF00724"/>
    </source>
</evidence>
<keyword evidence="2" id="KW-0560">Oxidoreductase</keyword>
<protein>
    <submittedName>
        <fullName evidence="4">2,4-dienoyl-CoA reductase</fullName>
    </submittedName>
</protein>
<evidence type="ECO:0000256" key="1">
    <source>
        <dbReference type="ARBA" id="ARBA00022630"/>
    </source>
</evidence>
<dbReference type="RefSeq" id="WP_082214649.1">
    <property type="nucleotide sequence ID" value="NZ_FUZA01000002.1"/>
</dbReference>